<organism evidence="1">
    <name type="scientific">bioreactor metagenome</name>
    <dbReference type="NCBI Taxonomy" id="1076179"/>
    <lineage>
        <taxon>unclassified sequences</taxon>
        <taxon>metagenomes</taxon>
        <taxon>ecological metagenomes</taxon>
    </lineage>
</organism>
<sequence length="104" mass="11465">MPVEEGFIGFAGILDRLFDNIVGHVIQPFVFLTFLHLGDVSAQIIIADERPTEAMVHFLHSNRVVVSPTSNACCLVEFGSFVCNNQTDLLSQHHLGSSLSIRKV</sequence>
<gene>
    <name evidence="1" type="ORF">SDC9_208732</name>
</gene>
<reference evidence="1" key="1">
    <citation type="submission" date="2019-08" db="EMBL/GenBank/DDBJ databases">
        <authorList>
            <person name="Kucharzyk K."/>
            <person name="Murdoch R.W."/>
            <person name="Higgins S."/>
            <person name="Loffler F."/>
        </authorList>
    </citation>
    <scope>NUCLEOTIDE SEQUENCE</scope>
</reference>
<dbReference type="EMBL" id="VSSQ01137014">
    <property type="protein sequence ID" value="MPN60998.1"/>
    <property type="molecule type" value="Genomic_DNA"/>
</dbReference>
<proteinExistence type="predicted"/>
<accession>A0A645JBD5</accession>
<protein>
    <submittedName>
        <fullName evidence="1">Uncharacterized protein</fullName>
    </submittedName>
</protein>
<dbReference type="AlphaFoldDB" id="A0A645JBD5"/>
<name>A0A645JBD5_9ZZZZ</name>
<evidence type="ECO:0000313" key="1">
    <source>
        <dbReference type="EMBL" id="MPN60998.1"/>
    </source>
</evidence>
<comment type="caution">
    <text evidence="1">The sequence shown here is derived from an EMBL/GenBank/DDBJ whole genome shotgun (WGS) entry which is preliminary data.</text>
</comment>